<dbReference type="SUPFAM" id="SSF51011">
    <property type="entry name" value="Glycosyl hydrolase domain"/>
    <property type="match status" value="1"/>
</dbReference>
<reference evidence="8 9" key="1">
    <citation type="submission" date="2021-01" db="EMBL/GenBank/DDBJ databases">
        <title>Prevotella A2931 sp. nov.</title>
        <authorList>
            <person name="Buhl M."/>
            <person name="Oberhettinger P."/>
        </authorList>
    </citation>
    <scope>NUCLEOTIDE SEQUENCE [LARGE SCALE GENOMIC DNA]</scope>
    <source>
        <strain evidence="8 9">A2931</strain>
    </source>
</reference>
<dbReference type="SUPFAM" id="SSF51445">
    <property type="entry name" value="(Trans)glycosidases"/>
    <property type="match status" value="1"/>
</dbReference>
<dbReference type="Gene3D" id="3.20.20.80">
    <property type="entry name" value="Glycosidases"/>
    <property type="match status" value="1"/>
</dbReference>
<dbReference type="InterPro" id="IPR048395">
    <property type="entry name" value="Glyco_hydro_31_C"/>
</dbReference>
<dbReference type="Gene3D" id="2.60.40.1180">
    <property type="entry name" value="Golgi alpha-mannosidase II"/>
    <property type="match status" value="1"/>
</dbReference>
<keyword evidence="2 4" id="KW-0378">Hydrolase</keyword>
<evidence type="ECO:0000256" key="1">
    <source>
        <dbReference type="ARBA" id="ARBA00007806"/>
    </source>
</evidence>
<feature type="signal peptide" evidence="5">
    <location>
        <begin position="1"/>
        <end position="20"/>
    </location>
</feature>
<evidence type="ECO:0000256" key="2">
    <source>
        <dbReference type="ARBA" id="ARBA00022801"/>
    </source>
</evidence>
<dbReference type="PANTHER" id="PTHR43053:SF4">
    <property type="entry name" value="MYOGENESIS-REGULATING GLYCOSIDASE"/>
    <property type="match status" value="1"/>
</dbReference>
<comment type="similarity">
    <text evidence="1 4">Belongs to the glycosyl hydrolase 31 family.</text>
</comment>
<comment type="caution">
    <text evidence="8">The sequence shown here is derived from an EMBL/GenBank/DDBJ whole genome shotgun (WGS) entry which is preliminary data.</text>
</comment>
<dbReference type="InterPro" id="IPR050985">
    <property type="entry name" value="Alpha-glycosidase_related"/>
</dbReference>
<gene>
    <name evidence="8" type="ORF">JHU38_04875</name>
</gene>
<evidence type="ECO:0000259" key="6">
    <source>
        <dbReference type="Pfam" id="PF01055"/>
    </source>
</evidence>
<dbReference type="InterPro" id="IPR013780">
    <property type="entry name" value="Glyco_hydro_b"/>
</dbReference>
<dbReference type="Proteomes" id="UP000664265">
    <property type="component" value="Unassembled WGS sequence"/>
</dbReference>
<dbReference type="CDD" id="cd06592">
    <property type="entry name" value="GH31_NET37"/>
    <property type="match status" value="1"/>
</dbReference>
<name>A0ABS3M4L2_9BACT</name>
<dbReference type="InterPro" id="IPR000322">
    <property type="entry name" value="Glyco_hydro_31_TIM"/>
</dbReference>
<evidence type="ECO:0000313" key="9">
    <source>
        <dbReference type="Proteomes" id="UP000664265"/>
    </source>
</evidence>
<dbReference type="InterPro" id="IPR017853">
    <property type="entry name" value="GH"/>
</dbReference>
<keyword evidence="9" id="KW-1185">Reference proteome</keyword>
<evidence type="ECO:0000256" key="5">
    <source>
        <dbReference type="SAM" id="SignalP"/>
    </source>
</evidence>
<organism evidence="8 9">
    <name type="scientific">Prevotella illustrans</name>
    <dbReference type="NCBI Taxonomy" id="2800387"/>
    <lineage>
        <taxon>Bacteria</taxon>
        <taxon>Pseudomonadati</taxon>
        <taxon>Bacteroidota</taxon>
        <taxon>Bacteroidia</taxon>
        <taxon>Bacteroidales</taxon>
        <taxon>Prevotellaceae</taxon>
        <taxon>Prevotella</taxon>
    </lineage>
</organism>
<dbReference type="EMBL" id="JAERMS010000010">
    <property type="protein sequence ID" value="MBO1363114.1"/>
    <property type="molecule type" value="Genomic_DNA"/>
</dbReference>
<dbReference type="Pfam" id="PF01055">
    <property type="entry name" value="Glyco_hydro_31_2nd"/>
    <property type="match status" value="1"/>
</dbReference>
<keyword evidence="3 4" id="KW-0326">Glycosidase</keyword>
<accession>A0ABS3M4L2</accession>
<dbReference type="RefSeq" id="WP_107581250.1">
    <property type="nucleotide sequence ID" value="NZ_JAERMS010000010.1"/>
</dbReference>
<evidence type="ECO:0000313" key="8">
    <source>
        <dbReference type="EMBL" id="MBO1363114.1"/>
    </source>
</evidence>
<feature type="domain" description="Glycosyl hydrolase family 31 C-terminal" evidence="7">
    <location>
        <begin position="447"/>
        <end position="525"/>
    </location>
</feature>
<keyword evidence="5" id="KW-0732">Signal</keyword>
<feature type="domain" description="Glycoside hydrolase family 31 TIM barrel" evidence="6">
    <location>
        <begin position="144"/>
        <end position="436"/>
    </location>
</feature>
<dbReference type="Pfam" id="PF21365">
    <property type="entry name" value="Glyco_hydro_31_3rd"/>
    <property type="match status" value="1"/>
</dbReference>
<feature type="chain" id="PRO_5046074083" evidence="5">
    <location>
        <begin position="21"/>
        <end position="527"/>
    </location>
</feature>
<evidence type="ECO:0000256" key="4">
    <source>
        <dbReference type="RuleBase" id="RU361185"/>
    </source>
</evidence>
<protein>
    <submittedName>
        <fullName evidence="8">Alpha-galactosidase</fullName>
    </submittedName>
</protein>
<evidence type="ECO:0000256" key="3">
    <source>
        <dbReference type="ARBA" id="ARBA00023295"/>
    </source>
</evidence>
<proteinExistence type="inferred from homology"/>
<evidence type="ECO:0000259" key="7">
    <source>
        <dbReference type="Pfam" id="PF21365"/>
    </source>
</evidence>
<dbReference type="PANTHER" id="PTHR43053">
    <property type="entry name" value="GLYCOSIDASE FAMILY 31"/>
    <property type="match status" value="1"/>
</dbReference>
<sequence>MRLKPYFLLLVWLLNLPVNAQHRTDIPMSDDEAWWGGATALGSVMPFTSLKPFDLSCENANNQVSSLLVSSHGRCLWSDRPFKFSVSNDTIHIDSRYETVKVEKPGTTLREAYLAMARRHFAPDGLLPDTLFFSRPQYNTWIELMYNQNQHDILAYARQIRDNGLPPGILMIDDNWQRYYGNFDFKRERFPDPRAMVDSLHRQGFKVMLWISPFVTADSPEYRALAKEGLLLRDTSGQPTIIRWWNGQSACFDLTNPASLDYLERTLRDMMAQYGIDGFKFDGGDNTFYDRPDLRPHRAEALSVDQTRGWAELGCRFRFNEYRACWQKGGRPLVQRLGDKEYSWDAVRRLIPDMMAAGLLGYAYACPDMIGGGSFESFLQIETDKFDQELIVRSAQVHALMPMMQFSVAPWRILSARNMDIIRSAAHLHMLKAPYILECARRSASTGEPIVRSLEYEFPHRGYTDVKDEFMIGSRLLVAPMTTRGTSRTIILPPGRWKDDQGRILRGGRTVTQAVPLDRLPYFERLK</sequence>